<evidence type="ECO:0000256" key="9">
    <source>
        <dbReference type="HAMAP-Rule" id="MF_00112"/>
    </source>
</evidence>
<dbReference type="PANTHER" id="PTHR21235">
    <property type="entry name" value="IMIDAZOLE GLYCEROL PHOSPHATE SYNTHASE SUBUNIT HISF/H IGP SYNTHASE SUBUNIT HISF/H"/>
    <property type="match status" value="1"/>
</dbReference>
<dbReference type="GO" id="GO:0000107">
    <property type="term" value="F:imidazoleglycerol-phosphate synthase activity"/>
    <property type="evidence" value="ECO:0007669"/>
    <property type="project" value="TreeGrafter"/>
</dbReference>
<dbReference type="NCBIfam" id="NF003198">
    <property type="entry name" value="PRK04169.1-2"/>
    <property type="match status" value="1"/>
</dbReference>
<protein>
    <recommendedName>
        <fullName evidence="9">Geranylgeranylglyceryl phosphate synthase</fullName>
        <shortName evidence="9">GGGP synthase</shortName>
        <shortName evidence="9">GGGPS</shortName>
        <ecNumber evidence="9">2.5.1.41</ecNumber>
    </recommendedName>
    <alternativeName>
        <fullName evidence="9">(S)-3-O-geranylgeranylglyceryl phosphate synthase</fullName>
    </alternativeName>
    <alternativeName>
        <fullName evidence="9">Phosphoglycerol geranylgeranyltransferase</fullName>
    </alternativeName>
</protein>
<keyword evidence="5 9" id="KW-0443">Lipid metabolism</keyword>
<dbReference type="HAMAP" id="MF_00112">
    <property type="entry name" value="GGGP_HepGP_synthase"/>
    <property type="match status" value="1"/>
</dbReference>
<dbReference type="GO" id="GO:0000287">
    <property type="term" value="F:magnesium ion binding"/>
    <property type="evidence" value="ECO:0007669"/>
    <property type="project" value="UniProtKB-UniRule"/>
</dbReference>
<keyword evidence="4 9" id="KW-0460">Magnesium</keyword>
<evidence type="ECO:0000256" key="3">
    <source>
        <dbReference type="ARBA" id="ARBA00022723"/>
    </source>
</evidence>
<organism evidence="10 11">
    <name type="scientific">Leptobacterium flavescens</name>
    <dbReference type="NCBI Taxonomy" id="472055"/>
    <lineage>
        <taxon>Bacteria</taxon>
        <taxon>Pseudomonadati</taxon>
        <taxon>Bacteroidota</taxon>
        <taxon>Flavobacteriia</taxon>
        <taxon>Flavobacteriales</taxon>
        <taxon>Flavobacteriaceae</taxon>
        <taxon>Leptobacterium</taxon>
    </lineage>
</organism>
<comment type="catalytic activity">
    <reaction evidence="8 9">
        <text>sn-glycerol 1-phosphate + (2E,6E,10E)-geranylgeranyl diphosphate = sn-3-O-(geranylgeranyl)glycerol 1-phosphate + diphosphate</text>
        <dbReference type="Rhea" id="RHEA:23404"/>
        <dbReference type="ChEBI" id="CHEBI:33019"/>
        <dbReference type="ChEBI" id="CHEBI:57677"/>
        <dbReference type="ChEBI" id="CHEBI:57685"/>
        <dbReference type="ChEBI" id="CHEBI:58756"/>
        <dbReference type="EC" id="2.5.1.41"/>
    </reaction>
</comment>
<keyword evidence="11" id="KW-1185">Reference proteome</keyword>
<evidence type="ECO:0000256" key="4">
    <source>
        <dbReference type="ARBA" id="ARBA00022842"/>
    </source>
</evidence>
<dbReference type="AlphaFoldDB" id="A0A6P0URG2"/>
<dbReference type="NCBIfam" id="TIGR01768">
    <property type="entry name" value="GGGP-family"/>
    <property type="match status" value="1"/>
</dbReference>
<comment type="similarity">
    <text evidence="9">Belongs to the GGGP/HepGP synthase family. Group II subfamily.</text>
</comment>
<evidence type="ECO:0000256" key="1">
    <source>
        <dbReference type="ARBA" id="ARBA00022516"/>
    </source>
</evidence>
<comment type="caution">
    <text evidence="9">Lacks conserved residue(s) required for the propagation of feature annotation.</text>
</comment>
<dbReference type="InterPro" id="IPR008205">
    <property type="entry name" value="GGGP_HepGP_synthase"/>
</dbReference>
<comment type="cofactor">
    <cofactor evidence="9">
        <name>Mg(2+)</name>
        <dbReference type="ChEBI" id="CHEBI:18420"/>
    </cofactor>
</comment>
<name>A0A6P0URG2_9FLAO</name>
<evidence type="ECO:0000256" key="7">
    <source>
        <dbReference type="ARBA" id="ARBA00023264"/>
    </source>
</evidence>
<evidence type="ECO:0000256" key="8">
    <source>
        <dbReference type="ARBA" id="ARBA00047288"/>
    </source>
</evidence>
<dbReference type="Proteomes" id="UP000468581">
    <property type="component" value="Unassembled WGS sequence"/>
</dbReference>
<dbReference type="GO" id="GO:0046474">
    <property type="term" value="P:glycerophospholipid biosynthetic process"/>
    <property type="evidence" value="ECO:0007669"/>
    <property type="project" value="UniProtKB-UniRule"/>
</dbReference>
<proteinExistence type="inferred from homology"/>
<gene>
    <name evidence="10" type="ORF">GWK08_13975</name>
</gene>
<keyword evidence="1 9" id="KW-0444">Lipid biosynthesis</keyword>
<keyword evidence="7 9" id="KW-1208">Phospholipid metabolism</keyword>
<dbReference type="Pfam" id="PF01884">
    <property type="entry name" value="PcrB"/>
    <property type="match status" value="1"/>
</dbReference>
<feature type="binding site" evidence="9">
    <location>
        <begin position="174"/>
        <end position="180"/>
    </location>
    <ligand>
        <name>sn-glycerol 1-phosphate</name>
        <dbReference type="ChEBI" id="CHEBI:57685"/>
    </ligand>
</feature>
<dbReference type="EMBL" id="JAABOO010000003">
    <property type="protein sequence ID" value="NER14558.1"/>
    <property type="molecule type" value="Genomic_DNA"/>
</dbReference>
<feature type="binding site" evidence="9">
    <location>
        <position position="54"/>
    </location>
    <ligand>
        <name>Mg(2+)</name>
        <dbReference type="ChEBI" id="CHEBI:18420"/>
    </ligand>
</feature>
<accession>A0A6P0URG2</accession>
<keyword evidence="6 9" id="KW-0594">Phospholipid biosynthesis</keyword>
<comment type="caution">
    <text evidence="10">The sequence shown here is derived from an EMBL/GenBank/DDBJ whole genome shotgun (WGS) entry which is preliminary data.</text>
</comment>
<comment type="function">
    <text evidence="9">Prenyltransferase that catalyzes the transfer of the geranylgeranyl moiety of geranylgeranyl diphosphate (GGPP) to the C3 hydroxyl of sn-glycerol-1-phosphate (G1P).</text>
</comment>
<dbReference type="Gene3D" id="3.20.20.390">
    <property type="entry name" value="FMN-linked oxidoreductases"/>
    <property type="match status" value="1"/>
</dbReference>
<dbReference type="NCBIfam" id="TIGR01769">
    <property type="entry name" value="GGGP"/>
    <property type="match status" value="1"/>
</dbReference>
<evidence type="ECO:0000313" key="11">
    <source>
        <dbReference type="Proteomes" id="UP000468581"/>
    </source>
</evidence>
<dbReference type="SUPFAM" id="SSF51395">
    <property type="entry name" value="FMN-linked oxidoreductases"/>
    <property type="match status" value="1"/>
</dbReference>
<dbReference type="GO" id="GO:0005737">
    <property type="term" value="C:cytoplasm"/>
    <property type="evidence" value="ECO:0007669"/>
    <property type="project" value="InterPro"/>
</dbReference>
<evidence type="ECO:0000313" key="10">
    <source>
        <dbReference type="EMBL" id="NER14558.1"/>
    </source>
</evidence>
<dbReference type="GO" id="GO:0047294">
    <property type="term" value="F:phosphoglycerol geranylgeranyltransferase activity"/>
    <property type="evidence" value="ECO:0007669"/>
    <property type="project" value="UniProtKB-UniRule"/>
</dbReference>
<feature type="binding site" evidence="9">
    <location>
        <position position="25"/>
    </location>
    <ligand>
        <name>Mg(2+)</name>
        <dbReference type="ChEBI" id="CHEBI:18420"/>
    </ligand>
</feature>
<dbReference type="InterPro" id="IPR050064">
    <property type="entry name" value="IGPS_HisA/HisF"/>
</dbReference>
<evidence type="ECO:0000256" key="6">
    <source>
        <dbReference type="ARBA" id="ARBA00023209"/>
    </source>
</evidence>
<dbReference type="InterPro" id="IPR010946">
    <property type="entry name" value="GGGP_synth"/>
</dbReference>
<evidence type="ECO:0000256" key="2">
    <source>
        <dbReference type="ARBA" id="ARBA00022679"/>
    </source>
</evidence>
<dbReference type="PANTHER" id="PTHR21235:SF22">
    <property type="entry name" value="GERANYLGERANYLGLYCERYL PHOSPHATE SYNTHASE"/>
    <property type="match status" value="1"/>
</dbReference>
<keyword evidence="2 9" id="KW-0808">Transferase</keyword>
<reference evidence="10 11" key="1">
    <citation type="submission" date="2020-01" db="EMBL/GenBank/DDBJ databases">
        <title>Leptobacterium flavescens.</title>
        <authorList>
            <person name="Wang G."/>
        </authorList>
    </citation>
    <scope>NUCLEOTIDE SEQUENCE [LARGE SCALE GENOMIC DNA]</scope>
    <source>
        <strain evidence="10 11">KCTC 22160</strain>
    </source>
</reference>
<evidence type="ECO:0000256" key="5">
    <source>
        <dbReference type="ARBA" id="ARBA00023098"/>
    </source>
</evidence>
<feature type="binding site" evidence="9">
    <location>
        <begin position="227"/>
        <end position="228"/>
    </location>
    <ligand>
        <name>sn-glycerol 1-phosphate</name>
        <dbReference type="ChEBI" id="CHEBI:57685"/>
    </ligand>
</feature>
<sequence length="248" mass="27141">MINNLYRHIANARVNGEKLLAVLIDPDKISPEEIPSFIKNVNQSVATHIFVGGSTVEEGMTEQVVKAIKKYTVLPVILFPGDESQITEEADGLLFLSLLSGRNPEYLIDQHVRAVPKLISSELEIIPTSYLLIDGGKKTSTQKVSRTSPIDPEDRKQIVHTALAGEFLGHKLIYLEAGSGAKYPIPPDLIGEVCTAVSIPVIVGGGIRQKEQIDAAYTSGADMVVIGTAFEQDHNFFKELKKAHEDIR</sequence>
<dbReference type="EC" id="2.5.1.41" evidence="9"/>
<keyword evidence="3 9" id="KW-0479">Metal-binding</keyword>
<dbReference type="RefSeq" id="WP_163607844.1">
    <property type="nucleotide sequence ID" value="NZ_JAABOO010000003.1"/>
</dbReference>
<feature type="binding site" evidence="9">
    <location>
        <begin position="205"/>
        <end position="206"/>
    </location>
    <ligand>
        <name>sn-glycerol 1-phosphate</name>
        <dbReference type="ChEBI" id="CHEBI:57685"/>
    </ligand>
</feature>
<dbReference type="InterPro" id="IPR038597">
    <property type="entry name" value="GGGP/HepGP_synthase_sf"/>
</dbReference>